<dbReference type="KEGG" id="ras:RAS_05200"/>
<organism evidence="7 8">
    <name type="scientific">Rickettsia asiatica</name>
    <dbReference type="NCBI Taxonomy" id="238800"/>
    <lineage>
        <taxon>Bacteria</taxon>
        <taxon>Pseudomonadati</taxon>
        <taxon>Pseudomonadota</taxon>
        <taxon>Alphaproteobacteria</taxon>
        <taxon>Rickettsiales</taxon>
        <taxon>Rickettsiaceae</taxon>
        <taxon>Rickettsieae</taxon>
        <taxon>Rickettsia</taxon>
        <taxon>spotted fever group</taxon>
    </lineage>
</organism>
<keyword evidence="2 5" id="KW-0812">Transmembrane</keyword>
<dbReference type="SUPFAM" id="SSF81901">
    <property type="entry name" value="HCP-like"/>
    <property type="match status" value="1"/>
</dbReference>
<keyword evidence="8" id="KW-1185">Reference proteome</keyword>
<evidence type="ECO:0000256" key="3">
    <source>
        <dbReference type="ARBA" id="ARBA00022989"/>
    </source>
</evidence>
<dbReference type="InterPro" id="IPR011990">
    <property type="entry name" value="TPR-like_helical_dom_sf"/>
</dbReference>
<evidence type="ECO:0000313" key="8">
    <source>
        <dbReference type="Proteomes" id="UP000321183"/>
    </source>
</evidence>
<evidence type="ECO:0000256" key="5">
    <source>
        <dbReference type="SAM" id="Phobius"/>
    </source>
</evidence>
<dbReference type="AlphaFoldDB" id="A0A510GIP3"/>
<evidence type="ECO:0000256" key="2">
    <source>
        <dbReference type="ARBA" id="ARBA00022692"/>
    </source>
</evidence>
<gene>
    <name evidence="7" type="ORF">RAS_05200</name>
</gene>
<comment type="subcellular location">
    <subcellularLocation>
        <location evidence="1">Membrane</location>
    </subcellularLocation>
</comment>
<dbReference type="Proteomes" id="UP000321183">
    <property type="component" value="Chromosome"/>
</dbReference>
<keyword evidence="4 5" id="KW-0472">Membrane</keyword>
<proteinExistence type="predicted"/>
<protein>
    <recommendedName>
        <fullName evidence="6">HemY N-terminal domain-containing protein</fullName>
    </recommendedName>
</protein>
<dbReference type="GO" id="GO:0016020">
    <property type="term" value="C:membrane"/>
    <property type="evidence" value="ECO:0007669"/>
    <property type="project" value="UniProtKB-SubCell"/>
</dbReference>
<feature type="transmembrane region" description="Helical" evidence="5">
    <location>
        <begin position="39"/>
        <end position="63"/>
    </location>
</feature>
<dbReference type="InterPro" id="IPR010817">
    <property type="entry name" value="HemY_N"/>
</dbReference>
<dbReference type="Gene3D" id="1.25.40.10">
    <property type="entry name" value="Tetratricopeptide repeat domain"/>
    <property type="match status" value="1"/>
</dbReference>
<dbReference type="Pfam" id="PF07219">
    <property type="entry name" value="HemY_N"/>
    <property type="match status" value="1"/>
</dbReference>
<accession>A0A510GIP3</accession>
<evidence type="ECO:0000256" key="1">
    <source>
        <dbReference type="ARBA" id="ARBA00004370"/>
    </source>
</evidence>
<sequence length="339" mass="39693">MFRLLLICATFLLFYFGFTLIESFDSKVFISLYDYNIETTLFFSLILGLLLLISCFIVIRFLILIIDLPSKIHNIFNKRKINHDRYALILAFAEYIMNNKAKSASIARKNLSSEDLKDSQEFHNLILAVTEEDVDRKISYFQKLITSKEFVFYGSKNLAKLYYDKSLYEQAENYATKAYNFNELDSDNLITLMRCYGKLSLWTKFIFIMNKLAKFHKHGSILLQTQEIAEYYLLLAAKQEVESNNTANAIDYLETAVGLNFYNDELLEFYFNLNDKLNVNKKIKILKDAFRIIPSLKLVQLFKKSTSLSNRQIYEELTQELDAKKDEILILAIEAYLEL</sequence>
<name>A0A510GIP3_9RICK</name>
<keyword evidence="3 5" id="KW-1133">Transmembrane helix</keyword>
<feature type="domain" description="HemY N-terminal" evidence="6">
    <location>
        <begin position="27"/>
        <end position="115"/>
    </location>
</feature>
<evidence type="ECO:0000256" key="4">
    <source>
        <dbReference type="ARBA" id="ARBA00023136"/>
    </source>
</evidence>
<dbReference type="EMBL" id="AP019563">
    <property type="protein sequence ID" value="BBJ31411.1"/>
    <property type="molecule type" value="Genomic_DNA"/>
</dbReference>
<evidence type="ECO:0000259" key="6">
    <source>
        <dbReference type="Pfam" id="PF07219"/>
    </source>
</evidence>
<evidence type="ECO:0000313" key="7">
    <source>
        <dbReference type="EMBL" id="BBJ31411.1"/>
    </source>
</evidence>
<reference evidence="7 8" key="1">
    <citation type="submission" date="2019-04" db="EMBL/GenBank/DDBJ databases">
        <title>Draft genome sequence of Rickettsia asiatica Maytaro1284.</title>
        <authorList>
            <person name="Thu M."/>
            <person name="Qiu Y."/>
            <person name="Nakao R."/>
        </authorList>
    </citation>
    <scope>NUCLEOTIDE SEQUENCE [LARGE SCALE GENOMIC DNA]</scope>
    <source>
        <strain evidence="7 8">Maytaro1284</strain>
    </source>
</reference>
<dbReference type="RefSeq" id="WP_147142109.1">
    <property type="nucleotide sequence ID" value="NZ_AP019563.1"/>
</dbReference>